<dbReference type="FunFam" id="3.40.1050.10:FF:000003">
    <property type="entry name" value="Carbonic anhydrase"/>
    <property type="match status" value="1"/>
</dbReference>
<dbReference type="OrthoDB" id="10248475at2759"/>
<dbReference type="PANTHER" id="PTHR11002">
    <property type="entry name" value="CARBONIC ANHYDRASE"/>
    <property type="match status" value="1"/>
</dbReference>
<evidence type="ECO:0000256" key="3">
    <source>
        <dbReference type="ARBA" id="ARBA00012925"/>
    </source>
</evidence>
<keyword evidence="5 8" id="KW-0456">Lyase</keyword>
<proteinExistence type="inferred from homology"/>
<reference evidence="9 10" key="1">
    <citation type="submission" date="2019-09" db="EMBL/GenBank/DDBJ databases">
        <title>A chromosome-level genome assembly of the Chinese tupelo Nyssa sinensis.</title>
        <authorList>
            <person name="Yang X."/>
            <person name="Kang M."/>
            <person name="Yang Y."/>
            <person name="Xiong H."/>
            <person name="Wang M."/>
            <person name="Zhang Z."/>
            <person name="Wang Z."/>
            <person name="Wu H."/>
            <person name="Ma T."/>
            <person name="Liu J."/>
            <person name="Xi Z."/>
        </authorList>
    </citation>
    <scope>NUCLEOTIDE SEQUENCE [LARGE SCALE GENOMIC DNA]</scope>
    <source>
        <strain evidence="9">J267</strain>
        <tissue evidence="9">Leaf</tissue>
    </source>
</reference>
<dbReference type="GO" id="GO:0004089">
    <property type="term" value="F:carbonate dehydratase activity"/>
    <property type="evidence" value="ECO:0007669"/>
    <property type="project" value="UniProtKB-UniRule"/>
</dbReference>
<comment type="function">
    <text evidence="1 8">Reversible hydration of carbon dioxide.</text>
</comment>
<evidence type="ECO:0000313" key="9">
    <source>
        <dbReference type="EMBL" id="KAA8540824.1"/>
    </source>
</evidence>
<dbReference type="GO" id="GO:0015976">
    <property type="term" value="P:carbon utilization"/>
    <property type="evidence" value="ECO:0007669"/>
    <property type="project" value="InterPro"/>
</dbReference>
<gene>
    <name evidence="9" type="ORF">F0562_024787</name>
</gene>
<dbReference type="GO" id="GO:0008270">
    <property type="term" value="F:zinc ion binding"/>
    <property type="evidence" value="ECO:0007669"/>
    <property type="project" value="UniProtKB-UniRule"/>
</dbReference>
<keyword evidence="4 7" id="KW-0862">Zinc</keyword>
<sequence length="264" mass="29838">MAENSTKVAVAEVERFLRGEEQLDDKDETRLETLTTTLEETNLSKYDPIKRIKDGFMHFKIHEFDKHPDYYNKLAEGQSPKFLVFACSDSRVCPSIILNFRPGEAFMCRNIANLVPEFNQVRYSGVGAVIEYAVTVLKVKFILVTGHSRCGGIERLMSLPDKDGKTFDFIDDWVKIGLPAKAKVKAEFGNLPQNEQNQICESEAVNLSLVNLLTYPYVRAGVADKTLELMGGHYDFINGTFTLWGLDLDFKPPLEFGAKHLLFA</sequence>
<dbReference type="InterPro" id="IPR045066">
    <property type="entry name" value="Beta_CA_cladeB"/>
</dbReference>
<comment type="similarity">
    <text evidence="2 8">Belongs to the beta-class carbonic anhydrase family.</text>
</comment>
<feature type="binding site" evidence="7">
    <location>
        <position position="87"/>
    </location>
    <ligand>
        <name>Zn(2+)</name>
        <dbReference type="ChEBI" id="CHEBI:29105"/>
    </ligand>
</feature>
<dbReference type="CDD" id="cd00884">
    <property type="entry name" value="beta_CA_cladeB"/>
    <property type="match status" value="1"/>
</dbReference>
<protein>
    <recommendedName>
        <fullName evidence="3 8">Carbonic anhydrase</fullName>
        <ecNumber evidence="3 8">4.2.1.1</ecNumber>
    </recommendedName>
    <alternativeName>
        <fullName evidence="8">Carbonate dehydratase</fullName>
    </alternativeName>
</protein>
<feature type="binding site" evidence="7">
    <location>
        <position position="89"/>
    </location>
    <ligand>
        <name>Zn(2+)</name>
        <dbReference type="ChEBI" id="CHEBI:29105"/>
    </ligand>
</feature>
<evidence type="ECO:0000256" key="6">
    <source>
        <dbReference type="ARBA" id="ARBA00048348"/>
    </source>
</evidence>
<comment type="catalytic activity">
    <reaction evidence="6 8">
        <text>hydrogencarbonate + H(+) = CO2 + H2O</text>
        <dbReference type="Rhea" id="RHEA:10748"/>
        <dbReference type="ChEBI" id="CHEBI:15377"/>
        <dbReference type="ChEBI" id="CHEBI:15378"/>
        <dbReference type="ChEBI" id="CHEBI:16526"/>
        <dbReference type="ChEBI" id="CHEBI:17544"/>
        <dbReference type="EC" id="4.2.1.1"/>
    </reaction>
</comment>
<evidence type="ECO:0000313" key="10">
    <source>
        <dbReference type="Proteomes" id="UP000325577"/>
    </source>
</evidence>
<dbReference type="AlphaFoldDB" id="A0A5J5BDT5"/>
<dbReference type="InterPro" id="IPR001765">
    <property type="entry name" value="Carbonic_anhydrase"/>
</dbReference>
<name>A0A5J5BDT5_9ASTE</name>
<dbReference type="EC" id="4.2.1.1" evidence="3 8"/>
<accession>A0A5J5BDT5</accession>
<dbReference type="PANTHER" id="PTHR11002:SF45">
    <property type="entry name" value="CARBONIC ANHYDRASE"/>
    <property type="match status" value="1"/>
</dbReference>
<dbReference type="InterPro" id="IPR036874">
    <property type="entry name" value="Carbonic_anhydrase_sf"/>
</dbReference>
<evidence type="ECO:0000256" key="7">
    <source>
        <dbReference type="PIRSR" id="PIRSR601765-1"/>
    </source>
</evidence>
<evidence type="ECO:0000256" key="2">
    <source>
        <dbReference type="ARBA" id="ARBA00006217"/>
    </source>
</evidence>
<dbReference type="PROSITE" id="PS00704">
    <property type="entry name" value="PROK_CO2_ANHYDRASE_1"/>
    <property type="match status" value="1"/>
</dbReference>
<dbReference type="PROSITE" id="PS00705">
    <property type="entry name" value="PROK_CO2_ANHYDRASE_2"/>
    <property type="match status" value="1"/>
</dbReference>
<dbReference type="EMBL" id="CM018036">
    <property type="protein sequence ID" value="KAA8540824.1"/>
    <property type="molecule type" value="Genomic_DNA"/>
</dbReference>
<dbReference type="Pfam" id="PF00484">
    <property type="entry name" value="Pro_CA"/>
    <property type="match status" value="1"/>
</dbReference>
<keyword evidence="10" id="KW-1185">Reference proteome</keyword>
<dbReference type="Proteomes" id="UP000325577">
    <property type="component" value="Linkage Group LG13"/>
</dbReference>
<evidence type="ECO:0000256" key="8">
    <source>
        <dbReference type="RuleBase" id="RU003956"/>
    </source>
</evidence>
<evidence type="ECO:0000256" key="1">
    <source>
        <dbReference type="ARBA" id="ARBA00002904"/>
    </source>
</evidence>
<dbReference type="SMART" id="SM00947">
    <property type="entry name" value="Pro_CA"/>
    <property type="match status" value="1"/>
</dbReference>
<dbReference type="InterPro" id="IPR015892">
    <property type="entry name" value="Carbonic_anhydrase_CS"/>
</dbReference>
<dbReference type="SUPFAM" id="SSF53056">
    <property type="entry name" value="beta-carbonic anhydrase, cab"/>
    <property type="match status" value="1"/>
</dbReference>
<feature type="binding site" evidence="7">
    <location>
        <position position="150"/>
    </location>
    <ligand>
        <name>Zn(2+)</name>
        <dbReference type="ChEBI" id="CHEBI:29105"/>
    </ligand>
</feature>
<organism evidence="9 10">
    <name type="scientific">Nyssa sinensis</name>
    <dbReference type="NCBI Taxonomy" id="561372"/>
    <lineage>
        <taxon>Eukaryota</taxon>
        <taxon>Viridiplantae</taxon>
        <taxon>Streptophyta</taxon>
        <taxon>Embryophyta</taxon>
        <taxon>Tracheophyta</taxon>
        <taxon>Spermatophyta</taxon>
        <taxon>Magnoliopsida</taxon>
        <taxon>eudicotyledons</taxon>
        <taxon>Gunneridae</taxon>
        <taxon>Pentapetalae</taxon>
        <taxon>asterids</taxon>
        <taxon>Cornales</taxon>
        <taxon>Nyssaceae</taxon>
        <taxon>Nyssa</taxon>
    </lineage>
</organism>
<dbReference type="Gene3D" id="3.40.1050.10">
    <property type="entry name" value="Carbonic anhydrase"/>
    <property type="match status" value="1"/>
</dbReference>
<feature type="binding site" evidence="7">
    <location>
        <position position="147"/>
    </location>
    <ligand>
        <name>Zn(2+)</name>
        <dbReference type="ChEBI" id="CHEBI:29105"/>
    </ligand>
</feature>
<keyword evidence="7" id="KW-0479">Metal-binding</keyword>
<evidence type="ECO:0000256" key="4">
    <source>
        <dbReference type="ARBA" id="ARBA00022833"/>
    </source>
</evidence>
<comment type="cofactor">
    <cofactor evidence="7">
        <name>Zn(2+)</name>
        <dbReference type="ChEBI" id="CHEBI:29105"/>
    </cofactor>
    <text evidence="7">Binds 1 zinc ion per subunit.</text>
</comment>
<evidence type="ECO:0000256" key="5">
    <source>
        <dbReference type="ARBA" id="ARBA00023239"/>
    </source>
</evidence>